<reference evidence="1 2" key="1">
    <citation type="submission" date="2017-09" db="EMBL/GenBank/DDBJ databases">
        <authorList>
            <person name="Ehlers B."/>
            <person name="Leendertz F.H."/>
        </authorList>
    </citation>
    <scope>NUCLEOTIDE SEQUENCE [LARGE SCALE GENOMIC DNA]</scope>
    <source>
        <strain evidence="1 2">CGMCC 4.6857</strain>
    </source>
</reference>
<dbReference type="RefSeq" id="WP_097319417.1">
    <property type="nucleotide sequence ID" value="NZ_OBDY01000003.1"/>
</dbReference>
<evidence type="ECO:0000313" key="1">
    <source>
        <dbReference type="EMBL" id="SNY29121.1"/>
    </source>
</evidence>
<sequence>MERVDLAHVHGTDRQRHWVRGGAQTWDRTSVTFGKLADGRWFAVRLGHGAHGDTDAYVYGADDQGHLLALRLAYSWMREGEWRPEPAAYGSDGQPIDDGLPWVKRGGSWFLDKG</sequence>
<keyword evidence="2" id="KW-1185">Reference proteome</keyword>
<name>A0A285H3Q1_9ACTN</name>
<gene>
    <name evidence="1" type="ORF">SAMN05421748_103195</name>
</gene>
<accession>A0A285H3Q1</accession>
<dbReference type="Proteomes" id="UP000219612">
    <property type="component" value="Unassembled WGS sequence"/>
</dbReference>
<protein>
    <submittedName>
        <fullName evidence="1">Uncharacterized protein</fullName>
    </submittedName>
</protein>
<dbReference type="AlphaFoldDB" id="A0A285H3Q1"/>
<dbReference type="EMBL" id="OBDY01000003">
    <property type="protein sequence ID" value="SNY29121.1"/>
    <property type="molecule type" value="Genomic_DNA"/>
</dbReference>
<organism evidence="1 2">
    <name type="scientific">Paractinoplanes atraurantiacus</name>
    <dbReference type="NCBI Taxonomy" id="1036182"/>
    <lineage>
        <taxon>Bacteria</taxon>
        <taxon>Bacillati</taxon>
        <taxon>Actinomycetota</taxon>
        <taxon>Actinomycetes</taxon>
        <taxon>Micromonosporales</taxon>
        <taxon>Micromonosporaceae</taxon>
        <taxon>Paractinoplanes</taxon>
    </lineage>
</organism>
<proteinExistence type="predicted"/>
<evidence type="ECO:0000313" key="2">
    <source>
        <dbReference type="Proteomes" id="UP000219612"/>
    </source>
</evidence>